<evidence type="ECO:0000256" key="1">
    <source>
        <dbReference type="SAM" id="MobiDB-lite"/>
    </source>
</evidence>
<evidence type="ECO:0000313" key="4">
    <source>
        <dbReference type="Proteomes" id="UP000011761"/>
    </source>
</evidence>
<keyword evidence="4" id="KW-1185">Reference proteome</keyword>
<dbReference type="EMBL" id="KB445559">
    <property type="protein sequence ID" value="EMC94254.1"/>
    <property type="molecule type" value="Genomic_DNA"/>
</dbReference>
<dbReference type="KEGG" id="bcom:BAUCODRAFT_226886"/>
<sequence>MPVLSRVVLIILYPRLVFCRSPGAACGVACDSYGNEKFNTNYINDRNVDNPGTPIATGAVNNMCGIAGGNIHTCAVCTEYGQGLTGNAATLVHYWEVTCQTWVHYGLNAAVAGCAGSPNLVSQCYLPPTSSLATPTFSVQDSSLVAAGSGTASSQLAASSIALSSFSSSHFTGGTASRLTISTSPTTSLAVSTGPAGGADVTSSTPPSIGSPTTPATTAATTTSTLPAAGSCGTVTATGGAQGGADHSHMKPGVQGLFIRVAG</sequence>
<dbReference type="RefSeq" id="XP_007679107.1">
    <property type="nucleotide sequence ID" value="XM_007680917.1"/>
</dbReference>
<reference evidence="3 4" key="1">
    <citation type="journal article" date="2012" name="PLoS Pathog.">
        <title>Diverse lifestyles and strategies of plant pathogenesis encoded in the genomes of eighteen Dothideomycetes fungi.</title>
        <authorList>
            <person name="Ohm R.A."/>
            <person name="Feau N."/>
            <person name="Henrissat B."/>
            <person name="Schoch C.L."/>
            <person name="Horwitz B.A."/>
            <person name="Barry K.W."/>
            <person name="Condon B.J."/>
            <person name="Copeland A.C."/>
            <person name="Dhillon B."/>
            <person name="Glaser F."/>
            <person name="Hesse C.N."/>
            <person name="Kosti I."/>
            <person name="LaButti K."/>
            <person name="Lindquist E.A."/>
            <person name="Lucas S."/>
            <person name="Salamov A.A."/>
            <person name="Bradshaw R.E."/>
            <person name="Ciuffetti L."/>
            <person name="Hamelin R.C."/>
            <person name="Kema G.H.J."/>
            <person name="Lawrence C."/>
            <person name="Scott J.A."/>
            <person name="Spatafora J.W."/>
            <person name="Turgeon B.G."/>
            <person name="de Wit P.J.G.M."/>
            <person name="Zhong S."/>
            <person name="Goodwin S.B."/>
            <person name="Grigoriev I.V."/>
        </authorList>
    </citation>
    <scope>NUCLEOTIDE SEQUENCE [LARGE SCALE GENOMIC DNA]</scope>
    <source>
        <strain evidence="3 4">UAMH 10762</strain>
    </source>
</reference>
<feature type="chain" id="PRO_5004021535" evidence="2">
    <location>
        <begin position="20"/>
        <end position="263"/>
    </location>
</feature>
<evidence type="ECO:0000313" key="3">
    <source>
        <dbReference type="EMBL" id="EMC94254.1"/>
    </source>
</evidence>
<feature type="signal peptide" evidence="2">
    <location>
        <begin position="1"/>
        <end position="19"/>
    </location>
</feature>
<dbReference type="GeneID" id="19109919"/>
<organism evidence="3 4">
    <name type="scientific">Baudoinia panamericana (strain UAMH 10762)</name>
    <name type="common">Angels' share fungus</name>
    <name type="synonym">Baudoinia compniacensis (strain UAMH 10762)</name>
    <dbReference type="NCBI Taxonomy" id="717646"/>
    <lineage>
        <taxon>Eukaryota</taxon>
        <taxon>Fungi</taxon>
        <taxon>Dikarya</taxon>
        <taxon>Ascomycota</taxon>
        <taxon>Pezizomycotina</taxon>
        <taxon>Dothideomycetes</taxon>
        <taxon>Dothideomycetidae</taxon>
        <taxon>Mycosphaerellales</taxon>
        <taxon>Teratosphaeriaceae</taxon>
        <taxon>Baudoinia</taxon>
    </lineage>
</organism>
<feature type="region of interest" description="Disordered" evidence="1">
    <location>
        <begin position="187"/>
        <end position="229"/>
    </location>
</feature>
<protein>
    <submittedName>
        <fullName evidence="3">Uncharacterized protein</fullName>
    </submittedName>
</protein>
<name>M2N5D4_BAUPA</name>
<feature type="compositionally biased region" description="Low complexity" evidence="1">
    <location>
        <begin position="202"/>
        <end position="229"/>
    </location>
</feature>
<dbReference type="AlphaFoldDB" id="M2N5D4"/>
<evidence type="ECO:0000256" key="2">
    <source>
        <dbReference type="SAM" id="SignalP"/>
    </source>
</evidence>
<dbReference type="Proteomes" id="UP000011761">
    <property type="component" value="Unassembled WGS sequence"/>
</dbReference>
<keyword evidence="2" id="KW-0732">Signal</keyword>
<dbReference type="HOGENOM" id="CLU_1057634_0_0_1"/>
<accession>M2N5D4</accession>
<gene>
    <name evidence="3" type="ORF">BAUCODRAFT_226886</name>
</gene>
<proteinExistence type="predicted"/>